<protein>
    <submittedName>
        <fullName evidence="1">Uncharacterized protein</fullName>
    </submittedName>
</protein>
<gene>
    <name evidence="1" type="ORF">EJ05DRAFT_365560</name>
</gene>
<accession>A0A6A6WB28</accession>
<proteinExistence type="predicted"/>
<keyword evidence="2" id="KW-1185">Reference proteome</keyword>
<dbReference type="EMBL" id="ML996571">
    <property type="protein sequence ID" value="KAF2758807.1"/>
    <property type="molecule type" value="Genomic_DNA"/>
</dbReference>
<evidence type="ECO:0000313" key="1">
    <source>
        <dbReference type="EMBL" id="KAF2758807.1"/>
    </source>
</evidence>
<dbReference type="GeneID" id="54482165"/>
<sequence length="88" mass="9932">MELTPVLAPYCEDTDRLAICAILWPVLLPGCHAELPFKRKSNLAYKRPGLDGGDLTTHPKPMLFLSWWKYGFEGCHAGGQRSARHRSH</sequence>
<dbReference type="Proteomes" id="UP000799437">
    <property type="component" value="Unassembled WGS sequence"/>
</dbReference>
<name>A0A6A6WB28_9PEZI</name>
<organism evidence="1 2">
    <name type="scientific">Pseudovirgaria hyperparasitica</name>
    <dbReference type="NCBI Taxonomy" id="470096"/>
    <lineage>
        <taxon>Eukaryota</taxon>
        <taxon>Fungi</taxon>
        <taxon>Dikarya</taxon>
        <taxon>Ascomycota</taxon>
        <taxon>Pezizomycotina</taxon>
        <taxon>Dothideomycetes</taxon>
        <taxon>Dothideomycetes incertae sedis</taxon>
        <taxon>Acrospermales</taxon>
        <taxon>Acrospermaceae</taxon>
        <taxon>Pseudovirgaria</taxon>
    </lineage>
</organism>
<evidence type="ECO:0000313" key="2">
    <source>
        <dbReference type="Proteomes" id="UP000799437"/>
    </source>
</evidence>
<reference evidence="1" key="1">
    <citation type="journal article" date="2020" name="Stud. Mycol.">
        <title>101 Dothideomycetes genomes: a test case for predicting lifestyles and emergence of pathogens.</title>
        <authorList>
            <person name="Haridas S."/>
            <person name="Albert R."/>
            <person name="Binder M."/>
            <person name="Bloem J."/>
            <person name="Labutti K."/>
            <person name="Salamov A."/>
            <person name="Andreopoulos B."/>
            <person name="Baker S."/>
            <person name="Barry K."/>
            <person name="Bills G."/>
            <person name="Bluhm B."/>
            <person name="Cannon C."/>
            <person name="Castanera R."/>
            <person name="Culley D."/>
            <person name="Daum C."/>
            <person name="Ezra D."/>
            <person name="Gonzalez J."/>
            <person name="Henrissat B."/>
            <person name="Kuo A."/>
            <person name="Liang C."/>
            <person name="Lipzen A."/>
            <person name="Lutzoni F."/>
            <person name="Magnuson J."/>
            <person name="Mondo S."/>
            <person name="Nolan M."/>
            <person name="Ohm R."/>
            <person name="Pangilinan J."/>
            <person name="Park H.-J."/>
            <person name="Ramirez L."/>
            <person name="Alfaro M."/>
            <person name="Sun H."/>
            <person name="Tritt A."/>
            <person name="Yoshinaga Y."/>
            <person name="Zwiers L.-H."/>
            <person name="Turgeon B."/>
            <person name="Goodwin S."/>
            <person name="Spatafora J."/>
            <person name="Crous P."/>
            <person name="Grigoriev I."/>
        </authorList>
    </citation>
    <scope>NUCLEOTIDE SEQUENCE</scope>
    <source>
        <strain evidence="1">CBS 121739</strain>
    </source>
</reference>
<dbReference type="RefSeq" id="XP_033601258.1">
    <property type="nucleotide sequence ID" value="XM_033741111.1"/>
</dbReference>
<dbReference type="AlphaFoldDB" id="A0A6A6WB28"/>